<feature type="region of interest" description="Disordered" evidence="2">
    <location>
        <begin position="839"/>
        <end position="902"/>
    </location>
</feature>
<proteinExistence type="predicted"/>
<feature type="region of interest" description="Disordered" evidence="2">
    <location>
        <begin position="1611"/>
        <end position="1637"/>
    </location>
</feature>
<evidence type="ECO:0000313" key="3">
    <source>
        <dbReference type="EMBL" id="OLQ00684.1"/>
    </source>
</evidence>
<comment type="caution">
    <text evidence="3">The sequence shown here is derived from an EMBL/GenBank/DDBJ whole genome shotgun (WGS) entry which is preliminary data.</text>
</comment>
<sequence>MILRLRTIWQLNTPVQAPPPGSAVRDSGYAVLANTGLSCATICQDGAEALSSPLEVLEPIFVPDAPGGLVGVWSLLSHSKSSERRRGYRLPSFRPGFWSPAAAAADEVLAGKDTCLKDRLDLLTGKGWIISRELNDVDLGYKFNTVVKVLRMTSKHHGVANVVDLKLDNALMTTTADRRPQLTGEEVTLDASACPFQLCAKEVYMLAGAKFVRDTEGQKFLKVPPSTDRSGAILLPTRTDAIVAVAELYAGGLNGYKRAADMLSAECAIRVENEGMSVATSILNDPTAILYTDRGEQSKFSVFWGDVADLRWTQAMHQSNIEIWCAAPPGSAYQAGDASLGFQDGQKSAPIWQLFLMARLAQRRTVILEMPPAFGRHDDRALTKDIMQWAGYVLKWEGYLDACELVPAHRKKFFMVFWNGADTPSTSVPFRMVPIGNRGAMACNHAIWDNMPQTYEQAIKIRAVDYTKVTSRELLPKYLQGKPGAALQLRVVDQSKPLPHITAAYKRALEAPWAVLAKRGLHLPLIEPQPGFLRYLSKWEVIRCLGFPADTILPEPEGDAFMLIGDCTVPAQAIVVLGSVMAHRQEEPMHQDQILNYLDEGLLEKARTWGSWEGLLPYGRSSWSMLLPEADPGRGSSGVLAARINALQVNLDALTYGRVWGKNMPYFSEETRVEYEKFFTEEPPPPKMTHRVFEAHQGYQDIMLDDEATTQAVHQQIADFMLIPSSELLAVPVRHDDPTMARWIVVGEILDNVMEKVLVLVDAAVPQAHWLPDVCRQQDLKGTYMDSHGSYPDIVMLNGNMIEEELWPVALQSGDFLKLRWDNHSDHEWQHVDVFKQFDKMDQPPPDSPPREDDESSAGGPVVDPPLEDTQPMTDDEDRPPPGEDATPNVPEPPVRGLPFSEPMHAKRHCTAETRDLRALPSAPLPATANYSEIATPEMSNAVYISFQGRLLAMGQRDARSLQQIIQDEWGVPPDAAYFTLFGRVLEPSSTCACVPVGATVVVRGRVRGGTATPVQKLRGLLAAKGVPEESLDSRIKEIRDQVGDKGIKDAYSSWDPWSKLKASCTTRLVKESEAKSKPKHKDIQKDNGPDPLAVSDPWMQALQDKGSWKLECSFFQMEDGSTPAPLSKIAHGSVGVALVNEREAELLLQNQESMSQGELAAIVVGSSFQQAGNFDIQQVEVPCRNAMDARILVRAQMINLGAKKLRLAGEATRITVDELDAVVLACELVQKEIQEWDEVAEAPLKFLKKKIPTLEEATFATWGKRCFIGGKPTTDAVQAETMFLMLRIKKQYKEAILRSVTEGIYFSPRMDDNTPDCTYKVVWFQDKPLGEVLVKANSEPAAMGLVRNRTGYGIRVKSSEFTKLKQKWVPQWKPLADTPYDLRIQKHFDLQNMPLSCSKAEVQKFLNDVKWPALALKQIQPRTWLVGAERAPDNLVHLASHGTILITERIGKGKGKSAGKGKTKMAAKGATPWLVASSSVFMPNQAPHPAGSPQLAMQVDADAATSEFEDRIQKKIDQLHKEQQSSYAMLKEDLDEFKKEVAVSNEKQEKINADLAAGFTNLAGAITTQLAQNTASITSALDNHRSEIMRDLHSSQTTWKEELMVEVRSQIGTMRKRTPSPSKQSAGEAEGKKAKQ</sequence>
<dbReference type="SUPFAM" id="SSF53335">
    <property type="entry name" value="S-adenosyl-L-methionine-dependent methyltransferases"/>
    <property type="match status" value="1"/>
</dbReference>
<feature type="compositionally biased region" description="Basic and acidic residues" evidence="2">
    <location>
        <begin position="1071"/>
        <end position="1089"/>
    </location>
</feature>
<evidence type="ECO:0000313" key="4">
    <source>
        <dbReference type="Proteomes" id="UP000186817"/>
    </source>
</evidence>
<keyword evidence="4" id="KW-1185">Reference proteome</keyword>
<keyword evidence="1" id="KW-0175">Coiled coil</keyword>
<feature type="coiled-coil region" evidence="1">
    <location>
        <begin position="1521"/>
        <end position="1548"/>
    </location>
</feature>
<dbReference type="Gene3D" id="3.40.50.150">
    <property type="entry name" value="Vaccinia Virus protein VP39"/>
    <property type="match status" value="1"/>
</dbReference>
<gene>
    <name evidence="3" type="ORF">AK812_SmicGene16639</name>
</gene>
<accession>A0A1Q9DZS2</accession>
<dbReference type="OrthoDB" id="447398at2759"/>
<organism evidence="3 4">
    <name type="scientific">Symbiodinium microadriaticum</name>
    <name type="common">Dinoflagellate</name>
    <name type="synonym">Zooxanthella microadriatica</name>
    <dbReference type="NCBI Taxonomy" id="2951"/>
    <lineage>
        <taxon>Eukaryota</taxon>
        <taxon>Sar</taxon>
        <taxon>Alveolata</taxon>
        <taxon>Dinophyceae</taxon>
        <taxon>Suessiales</taxon>
        <taxon>Symbiodiniaceae</taxon>
        <taxon>Symbiodinium</taxon>
    </lineage>
</organism>
<reference evidence="3 4" key="1">
    <citation type="submission" date="2016-02" db="EMBL/GenBank/DDBJ databases">
        <title>Genome analysis of coral dinoflagellate symbionts highlights evolutionary adaptations to a symbiotic lifestyle.</title>
        <authorList>
            <person name="Aranda M."/>
            <person name="Li Y."/>
            <person name="Liew Y.J."/>
            <person name="Baumgarten S."/>
            <person name="Simakov O."/>
            <person name="Wilson M."/>
            <person name="Piel J."/>
            <person name="Ashoor H."/>
            <person name="Bougouffa S."/>
            <person name="Bajic V.B."/>
            <person name="Ryu T."/>
            <person name="Ravasi T."/>
            <person name="Bayer T."/>
            <person name="Micklem G."/>
            <person name="Kim H."/>
            <person name="Bhak J."/>
            <person name="Lajeunesse T.C."/>
            <person name="Voolstra C.R."/>
        </authorList>
    </citation>
    <scope>NUCLEOTIDE SEQUENCE [LARGE SCALE GENOMIC DNA]</scope>
    <source>
        <strain evidence="3 4">CCMP2467</strain>
    </source>
</reference>
<name>A0A1Q9DZS2_SYMMI</name>
<dbReference type="Proteomes" id="UP000186817">
    <property type="component" value="Unassembled WGS sequence"/>
</dbReference>
<evidence type="ECO:0000256" key="2">
    <source>
        <dbReference type="SAM" id="MobiDB-lite"/>
    </source>
</evidence>
<protein>
    <submittedName>
        <fullName evidence="3">Uncharacterized protein</fullName>
    </submittedName>
</protein>
<dbReference type="InterPro" id="IPR029063">
    <property type="entry name" value="SAM-dependent_MTases_sf"/>
</dbReference>
<dbReference type="EMBL" id="LSRX01000320">
    <property type="protein sequence ID" value="OLQ00684.1"/>
    <property type="molecule type" value="Genomic_DNA"/>
</dbReference>
<evidence type="ECO:0000256" key="1">
    <source>
        <dbReference type="SAM" id="Coils"/>
    </source>
</evidence>
<feature type="region of interest" description="Disordered" evidence="2">
    <location>
        <begin position="1071"/>
        <end position="1095"/>
    </location>
</feature>